<proteinExistence type="predicted"/>
<evidence type="ECO:0000313" key="2">
    <source>
        <dbReference type="WBParaSite" id="JU765_v2.g1561.t1"/>
    </source>
</evidence>
<organism evidence="1 2">
    <name type="scientific">Panagrolaimus sp. JU765</name>
    <dbReference type="NCBI Taxonomy" id="591449"/>
    <lineage>
        <taxon>Eukaryota</taxon>
        <taxon>Metazoa</taxon>
        <taxon>Ecdysozoa</taxon>
        <taxon>Nematoda</taxon>
        <taxon>Chromadorea</taxon>
        <taxon>Rhabditida</taxon>
        <taxon>Tylenchina</taxon>
        <taxon>Panagrolaimomorpha</taxon>
        <taxon>Panagrolaimoidea</taxon>
        <taxon>Panagrolaimidae</taxon>
        <taxon>Panagrolaimus</taxon>
    </lineage>
</organism>
<name>A0AC34QEH3_9BILA</name>
<sequence>MFTPNVKKVRFSIEEEEDSEYNYDDFNFDIVFNYLPNVEKIEFFDFELSKLFVKINRNFGPKLTKMSFLFRFKAENYDMLAEIMRKQTSNACFHVQHSPEESDEHAVASSLEFHPKNILLYFEPVANPASNRVGLTLENYPVKYYFVLRDLPDVSDPALNENHCAPAIQSGVQFGQSQ</sequence>
<protein>
    <submittedName>
        <fullName evidence="2">Uncharacterized protein</fullName>
    </submittedName>
</protein>
<dbReference type="WBParaSite" id="JU765_v2.g1561.t1">
    <property type="protein sequence ID" value="JU765_v2.g1561.t1"/>
    <property type="gene ID" value="JU765_v2.g1561"/>
</dbReference>
<evidence type="ECO:0000313" key="1">
    <source>
        <dbReference type="Proteomes" id="UP000887576"/>
    </source>
</evidence>
<reference evidence="2" key="1">
    <citation type="submission" date="2022-11" db="UniProtKB">
        <authorList>
            <consortium name="WormBaseParasite"/>
        </authorList>
    </citation>
    <scope>IDENTIFICATION</scope>
</reference>
<dbReference type="Proteomes" id="UP000887576">
    <property type="component" value="Unplaced"/>
</dbReference>
<accession>A0AC34QEH3</accession>